<dbReference type="InterPro" id="IPR017867">
    <property type="entry name" value="Tyr_phospatase_low_mol_wt"/>
</dbReference>
<dbReference type="EMBL" id="CAFBMR010000001">
    <property type="protein sequence ID" value="CAB4900578.1"/>
    <property type="molecule type" value="Genomic_DNA"/>
</dbReference>
<feature type="domain" description="Phosphotyrosine protein phosphatase I" evidence="5">
    <location>
        <begin position="1"/>
        <end position="160"/>
    </location>
</feature>
<keyword evidence="4" id="KW-0904">Protein phosphatase</keyword>
<dbReference type="Pfam" id="PF01451">
    <property type="entry name" value="LMWPc"/>
    <property type="match status" value="1"/>
</dbReference>
<dbReference type="AlphaFoldDB" id="A0A6J7G2L4"/>
<gene>
    <name evidence="6" type="ORF">UFOPK3610_00098</name>
</gene>
<protein>
    <recommendedName>
        <fullName evidence="2">protein-tyrosine-phosphatase</fullName>
        <ecNumber evidence="2">3.1.3.48</ecNumber>
    </recommendedName>
</protein>
<dbReference type="GO" id="GO:0004725">
    <property type="term" value="F:protein tyrosine phosphatase activity"/>
    <property type="evidence" value="ECO:0007669"/>
    <property type="project" value="UniProtKB-EC"/>
</dbReference>
<accession>A0A6J7G2L4</accession>
<dbReference type="SMART" id="SM00226">
    <property type="entry name" value="LMWPc"/>
    <property type="match status" value="1"/>
</dbReference>
<reference evidence="6" key="1">
    <citation type="submission" date="2020-05" db="EMBL/GenBank/DDBJ databases">
        <authorList>
            <person name="Chiriac C."/>
            <person name="Salcher M."/>
            <person name="Ghai R."/>
            <person name="Kavagutti S V."/>
        </authorList>
    </citation>
    <scope>NUCLEOTIDE SEQUENCE</scope>
</reference>
<organism evidence="6">
    <name type="scientific">freshwater metagenome</name>
    <dbReference type="NCBI Taxonomy" id="449393"/>
    <lineage>
        <taxon>unclassified sequences</taxon>
        <taxon>metagenomes</taxon>
        <taxon>ecological metagenomes</taxon>
    </lineage>
</organism>
<dbReference type="InterPro" id="IPR023485">
    <property type="entry name" value="Ptyr_pPase"/>
</dbReference>
<evidence type="ECO:0000259" key="5">
    <source>
        <dbReference type="SMART" id="SM00226"/>
    </source>
</evidence>
<sequence>MRITTVCLGNICRSPMAEAVLRHELELAGVSGVIVESAGTSSWHMGDGAHPRTLATLRTHGLDLDHRSRQITTEWFDKDHPNRPDLVLAMDVDNLEMLHSIAPTETHESIRLIRSYDPANAGLSIYLPAMSVPDPYYGDESDYAAVFEMLRVPCRVIVAGL</sequence>
<dbReference type="PANTHER" id="PTHR11717">
    <property type="entry name" value="LOW MOLECULAR WEIGHT PROTEIN TYROSINE PHOSPHATASE"/>
    <property type="match status" value="1"/>
</dbReference>
<dbReference type="InterPro" id="IPR050438">
    <property type="entry name" value="LMW_PTPase"/>
</dbReference>
<dbReference type="SUPFAM" id="SSF52788">
    <property type="entry name" value="Phosphotyrosine protein phosphatases I"/>
    <property type="match status" value="1"/>
</dbReference>
<dbReference type="PANTHER" id="PTHR11717:SF7">
    <property type="entry name" value="LOW MOLECULAR WEIGHT PHOSPHOTYROSINE PROTEIN PHOSPHATASE"/>
    <property type="match status" value="1"/>
</dbReference>
<comment type="similarity">
    <text evidence="1">Belongs to the low molecular weight phosphotyrosine protein phosphatase family.</text>
</comment>
<dbReference type="PRINTS" id="PR00719">
    <property type="entry name" value="LMWPTPASE"/>
</dbReference>
<evidence type="ECO:0000256" key="4">
    <source>
        <dbReference type="ARBA" id="ARBA00022912"/>
    </source>
</evidence>
<evidence type="ECO:0000256" key="1">
    <source>
        <dbReference type="ARBA" id="ARBA00011063"/>
    </source>
</evidence>
<dbReference type="Gene3D" id="3.40.50.2300">
    <property type="match status" value="1"/>
</dbReference>
<proteinExistence type="inferred from homology"/>
<evidence type="ECO:0000256" key="3">
    <source>
        <dbReference type="ARBA" id="ARBA00022801"/>
    </source>
</evidence>
<dbReference type="EC" id="3.1.3.48" evidence="2"/>
<dbReference type="CDD" id="cd16343">
    <property type="entry name" value="LMWPTP"/>
    <property type="match status" value="1"/>
</dbReference>
<dbReference type="InterPro" id="IPR036196">
    <property type="entry name" value="Ptyr_pPase_sf"/>
</dbReference>
<keyword evidence="3" id="KW-0378">Hydrolase</keyword>
<evidence type="ECO:0000256" key="2">
    <source>
        <dbReference type="ARBA" id="ARBA00013064"/>
    </source>
</evidence>
<evidence type="ECO:0000313" key="6">
    <source>
        <dbReference type="EMBL" id="CAB4900578.1"/>
    </source>
</evidence>
<name>A0A6J7G2L4_9ZZZZ</name>